<keyword evidence="4" id="KW-0732">Signal</keyword>
<sequence>MITTNPADVSNKSFDFVVVGGGTAGLALAARLSEDSSVNVAVIEAGEREFGDPKISVPAQFGATIGDSKYDWGFSTLKQKYSNDKEFLWSRGKGLGGSSNMNFYAWIKPPAFDMDSFEKLGNPGWNWEEFSRYSKKSERFHIPDKEVTDLFPHTYNTAGRGTSGPIQTTIPPHVHTIDTLIQKTLWNLGIKKLEDSYEGDINGPWIASSNLDPKTWSRSDSATAYLLPAQGRSNLTVLTNALVSRVLFADSNADGEDLTATGVEFIHGGHSYTVNAHKEVILSAGSIKDPQILEISGIGRRDVLSRIGVETRVDLPGVGENLQDHPFFGISYELNPVSKHRTLDLLRDPEIAKEELAL</sequence>
<dbReference type="Proteomes" id="UP000717328">
    <property type="component" value="Unassembled WGS sequence"/>
</dbReference>
<dbReference type="EMBL" id="JABCKI010000054">
    <property type="protein sequence ID" value="KAG5653421.1"/>
    <property type="molecule type" value="Genomic_DNA"/>
</dbReference>
<comment type="cofactor">
    <cofactor evidence="1">
        <name>FAD</name>
        <dbReference type="ChEBI" id="CHEBI:57692"/>
    </cofactor>
</comment>
<evidence type="ECO:0000313" key="11">
    <source>
        <dbReference type="Proteomes" id="UP000717328"/>
    </source>
</evidence>
<evidence type="ECO:0000256" key="8">
    <source>
        <dbReference type="RuleBase" id="RU003968"/>
    </source>
</evidence>
<gene>
    <name evidence="10" type="ORF">H0H81_000532</name>
</gene>
<dbReference type="InterPro" id="IPR000172">
    <property type="entry name" value="GMC_OxRdtase_N"/>
</dbReference>
<dbReference type="PANTHER" id="PTHR11552:SF201">
    <property type="entry name" value="GLUCOSE-METHANOL-CHOLINE OXIDOREDUCTASE N-TERMINAL DOMAIN-CONTAINING PROTEIN"/>
    <property type="match status" value="1"/>
</dbReference>
<evidence type="ECO:0000256" key="2">
    <source>
        <dbReference type="ARBA" id="ARBA00010790"/>
    </source>
</evidence>
<keyword evidence="6" id="KW-0560">Oxidoreductase</keyword>
<dbReference type="InterPro" id="IPR012132">
    <property type="entry name" value="GMC_OxRdtase"/>
</dbReference>
<accession>A0A9P7GNR0</accession>
<dbReference type="InterPro" id="IPR036188">
    <property type="entry name" value="FAD/NAD-bd_sf"/>
</dbReference>
<organism evidence="10 11">
    <name type="scientific">Sphagnurus paluster</name>
    <dbReference type="NCBI Taxonomy" id="117069"/>
    <lineage>
        <taxon>Eukaryota</taxon>
        <taxon>Fungi</taxon>
        <taxon>Dikarya</taxon>
        <taxon>Basidiomycota</taxon>
        <taxon>Agaricomycotina</taxon>
        <taxon>Agaricomycetes</taxon>
        <taxon>Agaricomycetidae</taxon>
        <taxon>Agaricales</taxon>
        <taxon>Tricholomatineae</taxon>
        <taxon>Lyophyllaceae</taxon>
        <taxon>Sphagnurus</taxon>
    </lineage>
</organism>
<dbReference type="Pfam" id="PF00732">
    <property type="entry name" value="GMC_oxred_N"/>
    <property type="match status" value="1"/>
</dbReference>
<evidence type="ECO:0000256" key="3">
    <source>
        <dbReference type="ARBA" id="ARBA00022630"/>
    </source>
</evidence>
<comment type="similarity">
    <text evidence="2 8">Belongs to the GMC oxidoreductase family.</text>
</comment>
<evidence type="ECO:0000256" key="6">
    <source>
        <dbReference type="ARBA" id="ARBA00023002"/>
    </source>
</evidence>
<proteinExistence type="inferred from homology"/>
<evidence type="ECO:0000256" key="5">
    <source>
        <dbReference type="ARBA" id="ARBA00022827"/>
    </source>
</evidence>
<evidence type="ECO:0000259" key="9">
    <source>
        <dbReference type="PROSITE" id="PS00623"/>
    </source>
</evidence>
<keyword evidence="11" id="KW-1185">Reference proteome</keyword>
<dbReference type="AlphaFoldDB" id="A0A9P7GNR0"/>
<dbReference type="GO" id="GO:0016614">
    <property type="term" value="F:oxidoreductase activity, acting on CH-OH group of donors"/>
    <property type="evidence" value="ECO:0007669"/>
    <property type="project" value="InterPro"/>
</dbReference>
<keyword evidence="7" id="KW-0325">Glycoprotein</keyword>
<dbReference type="GO" id="GO:0050660">
    <property type="term" value="F:flavin adenine dinucleotide binding"/>
    <property type="evidence" value="ECO:0007669"/>
    <property type="project" value="InterPro"/>
</dbReference>
<dbReference type="OrthoDB" id="269227at2759"/>
<protein>
    <recommendedName>
        <fullName evidence="9">Glucose-methanol-choline oxidoreductase N-terminal domain-containing protein</fullName>
    </recommendedName>
</protein>
<reference evidence="10" key="2">
    <citation type="submission" date="2021-10" db="EMBL/GenBank/DDBJ databases">
        <title>Phylogenomics reveals ancestral predisposition of the termite-cultivated fungus Termitomyces towards a domesticated lifestyle.</title>
        <authorList>
            <person name="Auxier B."/>
            <person name="Grum-Grzhimaylo A."/>
            <person name="Cardenas M.E."/>
            <person name="Lodge J.D."/>
            <person name="Laessoe T."/>
            <person name="Pedersen O."/>
            <person name="Smith M.E."/>
            <person name="Kuyper T.W."/>
            <person name="Franco-Molano E.A."/>
            <person name="Baroni T.J."/>
            <person name="Aanen D.K."/>
        </authorList>
    </citation>
    <scope>NUCLEOTIDE SEQUENCE</scope>
    <source>
        <strain evidence="10">D49</strain>
    </source>
</reference>
<dbReference type="Gene3D" id="3.30.410.40">
    <property type="match status" value="1"/>
</dbReference>
<evidence type="ECO:0000313" key="10">
    <source>
        <dbReference type="EMBL" id="KAG5653421.1"/>
    </source>
</evidence>
<keyword evidence="5 8" id="KW-0274">FAD</keyword>
<dbReference type="PANTHER" id="PTHR11552">
    <property type="entry name" value="GLUCOSE-METHANOL-CHOLINE GMC OXIDOREDUCTASE"/>
    <property type="match status" value="1"/>
</dbReference>
<dbReference type="SUPFAM" id="SSF51905">
    <property type="entry name" value="FAD/NAD(P)-binding domain"/>
    <property type="match status" value="1"/>
</dbReference>
<evidence type="ECO:0000256" key="1">
    <source>
        <dbReference type="ARBA" id="ARBA00001974"/>
    </source>
</evidence>
<evidence type="ECO:0000256" key="4">
    <source>
        <dbReference type="ARBA" id="ARBA00022729"/>
    </source>
</evidence>
<dbReference type="Gene3D" id="3.50.50.60">
    <property type="entry name" value="FAD/NAD(P)-binding domain"/>
    <property type="match status" value="1"/>
</dbReference>
<dbReference type="PROSITE" id="PS00623">
    <property type="entry name" value="GMC_OXRED_1"/>
    <property type="match status" value="1"/>
</dbReference>
<reference evidence="10" key="1">
    <citation type="submission" date="2021-02" db="EMBL/GenBank/DDBJ databases">
        <authorList>
            <person name="Nieuwenhuis M."/>
            <person name="Van De Peppel L.J.J."/>
        </authorList>
    </citation>
    <scope>NUCLEOTIDE SEQUENCE</scope>
    <source>
        <strain evidence="10">D49</strain>
    </source>
</reference>
<comment type="caution">
    <text evidence="10">The sequence shown here is derived from an EMBL/GenBank/DDBJ whole genome shotgun (WGS) entry which is preliminary data.</text>
</comment>
<evidence type="ECO:0000256" key="7">
    <source>
        <dbReference type="ARBA" id="ARBA00023180"/>
    </source>
</evidence>
<keyword evidence="3 8" id="KW-0285">Flavoprotein</keyword>
<name>A0A9P7GNR0_9AGAR</name>
<feature type="domain" description="Glucose-methanol-choline oxidoreductase N-terminal" evidence="9">
    <location>
        <begin position="92"/>
        <end position="115"/>
    </location>
</feature>